<dbReference type="AlphaFoldDB" id="A0A225VHL5"/>
<gene>
    <name evidence="2" type="ORF">PHMEG_00023201</name>
</gene>
<dbReference type="PANTHER" id="PTHR33390:SF1">
    <property type="entry name" value="STRESS UP-REGULATED NOD 19 PROTEIN"/>
    <property type="match status" value="1"/>
</dbReference>
<dbReference type="OrthoDB" id="59871at2759"/>
<protein>
    <submittedName>
        <fullName evidence="2">Uncharacterized protein</fullName>
    </submittedName>
</protein>
<dbReference type="Proteomes" id="UP000198211">
    <property type="component" value="Unassembled WGS sequence"/>
</dbReference>
<organism evidence="2 3">
    <name type="scientific">Phytophthora megakarya</name>
    <dbReference type="NCBI Taxonomy" id="4795"/>
    <lineage>
        <taxon>Eukaryota</taxon>
        <taxon>Sar</taxon>
        <taxon>Stramenopiles</taxon>
        <taxon>Oomycota</taxon>
        <taxon>Peronosporomycetes</taxon>
        <taxon>Peronosporales</taxon>
        <taxon>Peronosporaceae</taxon>
        <taxon>Phytophthora</taxon>
    </lineage>
</organism>
<sequence>MISVETYHGGLQCCKDTEYCLEHNELEVSEATRREHAKYAEIVPENRPLYLAACCDAFGDLDNMGTLNTMYRIPLYTYTQRASEPEREIELVYAVGQQHRGGLGIEMYDDATGDLLCASVPKYGSGTEAGNEEGYVISMSTCTFDPPRRMKTTDIVRIVGLYNNTLPHTDVMSLMYVALSDLAPKETAAASVTTFSTGTQSPSSAKWTSLVLGAIAGSVICALAMVIVTRWKLRSRYTSLQSQTNLEAG</sequence>
<dbReference type="STRING" id="4795.A0A225VHL5"/>
<keyword evidence="1" id="KW-0812">Transmembrane</keyword>
<feature type="transmembrane region" description="Helical" evidence="1">
    <location>
        <begin position="207"/>
        <end position="228"/>
    </location>
</feature>
<keyword evidence="1" id="KW-0472">Membrane</keyword>
<evidence type="ECO:0000313" key="2">
    <source>
        <dbReference type="EMBL" id="OWZ04825.1"/>
    </source>
</evidence>
<name>A0A225VHL5_9STRA</name>
<comment type="caution">
    <text evidence="2">The sequence shown here is derived from an EMBL/GenBank/DDBJ whole genome shotgun (WGS) entry which is preliminary data.</text>
</comment>
<evidence type="ECO:0000256" key="1">
    <source>
        <dbReference type="SAM" id="Phobius"/>
    </source>
</evidence>
<keyword evidence="1" id="KW-1133">Transmembrane helix</keyword>
<dbReference type="EMBL" id="NBNE01004753">
    <property type="protein sequence ID" value="OWZ04825.1"/>
    <property type="molecule type" value="Genomic_DNA"/>
</dbReference>
<dbReference type="InterPro" id="IPR011692">
    <property type="entry name" value="Stress_up-reg_Nod19"/>
</dbReference>
<evidence type="ECO:0000313" key="3">
    <source>
        <dbReference type="Proteomes" id="UP000198211"/>
    </source>
</evidence>
<proteinExistence type="predicted"/>
<accession>A0A225VHL5</accession>
<reference evidence="3" key="1">
    <citation type="submission" date="2017-03" db="EMBL/GenBank/DDBJ databases">
        <title>Phytopthora megakarya and P. palmivora, two closely related causual agents of cacao black pod achieved similar genome size and gene model numbers by different mechanisms.</title>
        <authorList>
            <person name="Ali S."/>
            <person name="Shao J."/>
            <person name="Larry D.J."/>
            <person name="Kronmiller B."/>
            <person name="Shen D."/>
            <person name="Strem M.D."/>
            <person name="Melnick R.L."/>
            <person name="Guiltinan M.J."/>
            <person name="Tyler B.M."/>
            <person name="Meinhardt L.W."/>
            <person name="Bailey B.A."/>
        </authorList>
    </citation>
    <scope>NUCLEOTIDE SEQUENCE [LARGE SCALE GENOMIC DNA]</scope>
    <source>
        <strain evidence="3">zdho120</strain>
    </source>
</reference>
<dbReference type="Pfam" id="PF07712">
    <property type="entry name" value="SURNod19"/>
    <property type="match status" value="1"/>
</dbReference>
<dbReference type="PANTHER" id="PTHR33390">
    <property type="entry name" value="STRESS UP-REGULATED NOD 19 PROTEIN"/>
    <property type="match status" value="1"/>
</dbReference>
<keyword evidence="3" id="KW-1185">Reference proteome</keyword>